<proteinExistence type="predicted"/>
<dbReference type="Proteomes" id="UP001484239">
    <property type="component" value="Unassembled WGS sequence"/>
</dbReference>
<name>A0ABU9EAN4_9BACT</name>
<accession>A0ABU9EAN4</accession>
<dbReference type="RefSeq" id="WP_405287131.1">
    <property type="nucleotide sequence ID" value="NZ_JBBHLI010000007.1"/>
</dbReference>
<organism evidence="1 2">
    <name type="scientific">Gaopeijia maritima</name>
    <dbReference type="NCBI Taxonomy" id="3119007"/>
    <lineage>
        <taxon>Bacteria</taxon>
        <taxon>Pseudomonadati</taxon>
        <taxon>Gemmatimonadota</taxon>
        <taxon>Longimicrobiia</taxon>
        <taxon>Gaopeijiales</taxon>
        <taxon>Gaopeijiaceae</taxon>
        <taxon>Gaopeijia</taxon>
    </lineage>
</organism>
<gene>
    <name evidence="1" type="ORF">WI372_12120</name>
</gene>
<reference evidence="1 2" key="1">
    <citation type="submission" date="2024-02" db="EMBL/GenBank/DDBJ databases">
        <title>A novel Gemmatimonadota bacterium.</title>
        <authorList>
            <person name="Du Z.-J."/>
            <person name="Ye Y.-Q."/>
        </authorList>
    </citation>
    <scope>NUCLEOTIDE SEQUENCE [LARGE SCALE GENOMIC DNA]</scope>
    <source>
        <strain evidence="1 2">DH-20</strain>
    </source>
</reference>
<keyword evidence="2" id="KW-1185">Reference proteome</keyword>
<protein>
    <submittedName>
        <fullName evidence="1">Uncharacterized protein</fullName>
    </submittedName>
</protein>
<sequence>MSAREFRSLHPDLLFVPYTGYADSTSYAKTTFVFTDPCGVDSRPEEDCPVRGTLAYIDVEFGFESADRPTLFMELWGAVFRDSSAPVYCYRTSVEEAGGRGSLKGREIVAHWDSESGFWATLKKRSFPREVPDSARTSYRIGWGEHSHDVAVPNRTPCDDRTNPD</sequence>
<evidence type="ECO:0000313" key="2">
    <source>
        <dbReference type="Proteomes" id="UP001484239"/>
    </source>
</evidence>
<evidence type="ECO:0000313" key="1">
    <source>
        <dbReference type="EMBL" id="MEK9501729.1"/>
    </source>
</evidence>
<comment type="caution">
    <text evidence="1">The sequence shown here is derived from an EMBL/GenBank/DDBJ whole genome shotgun (WGS) entry which is preliminary data.</text>
</comment>
<dbReference type="EMBL" id="JBBHLI010000007">
    <property type="protein sequence ID" value="MEK9501729.1"/>
    <property type="molecule type" value="Genomic_DNA"/>
</dbReference>